<accession>A0A915DE23</accession>
<proteinExistence type="predicted"/>
<dbReference type="AlphaFoldDB" id="A0A915DE23"/>
<reference evidence="2" key="1">
    <citation type="submission" date="2022-11" db="UniProtKB">
        <authorList>
            <consortium name="WormBaseParasite"/>
        </authorList>
    </citation>
    <scope>IDENTIFICATION</scope>
</reference>
<dbReference type="WBParaSite" id="jg1845">
    <property type="protein sequence ID" value="jg1845"/>
    <property type="gene ID" value="jg1845"/>
</dbReference>
<keyword evidence="1" id="KW-1185">Reference proteome</keyword>
<evidence type="ECO:0000313" key="2">
    <source>
        <dbReference type="WBParaSite" id="jg1845"/>
    </source>
</evidence>
<protein>
    <submittedName>
        <fullName evidence="2">Uncharacterized protein</fullName>
    </submittedName>
</protein>
<organism evidence="1 2">
    <name type="scientific">Ditylenchus dipsaci</name>
    <dbReference type="NCBI Taxonomy" id="166011"/>
    <lineage>
        <taxon>Eukaryota</taxon>
        <taxon>Metazoa</taxon>
        <taxon>Ecdysozoa</taxon>
        <taxon>Nematoda</taxon>
        <taxon>Chromadorea</taxon>
        <taxon>Rhabditida</taxon>
        <taxon>Tylenchina</taxon>
        <taxon>Tylenchomorpha</taxon>
        <taxon>Sphaerularioidea</taxon>
        <taxon>Anguinidae</taxon>
        <taxon>Anguininae</taxon>
        <taxon>Ditylenchus</taxon>
    </lineage>
</organism>
<evidence type="ECO:0000313" key="1">
    <source>
        <dbReference type="Proteomes" id="UP000887574"/>
    </source>
</evidence>
<sequence length="71" mass="7620">MYSESNGGCGNFLNGHIPSPYSFLDQEKMTAVKRKAVESLATSTQAILSTAKTGASVYEIQSMPRTATSEE</sequence>
<name>A0A915DE23_9BILA</name>
<dbReference type="Proteomes" id="UP000887574">
    <property type="component" value="Unplaced"/>
</dbReference>